<dbReference type="SUPFAM" id="SSF52540">
    <property type="entry name" value="P-loop containing nucleoside triphosphate hydrolases"/>
    <property type="match status" value="1"/>
</dbReference>
<dbReference type="PANTHER" id="PTHR42711">
    <property type="entry name" value="ABC TRANSPORTER ATP-BINDING PROTEIN"/>
    <property type="match status" value="1"/>
</dbReference>
<reference evidence="5 6" key="1">
    <citation type="submission" date="2014-07" db="EMBL/GenBank/DDBJ databases">
        <title>Methanogenic archaea and the global carbon cycle.</title>
        <authorList>
            <person name="Henriksen J.R."/>
            <person name="Luke J."/>
            <person name="Reinhart S."/>
            <person name="Benedict M.N."/>
            <person name="Youngblut N.D."/>
            <person name="Metcalf M.E."/>
            <person name="Whitaker R.J."/>
            <person name="Metcalf W.W."/>
        </authorList>
    </citation>
    <scope>NUCLEOTIDE SEQUENCE [LARGE SCALE GENOMIC DNA]</scope>
    <source>
        <strain evidence="5 6">HI350</strain>
    </source>
</reference>
<organism evidence="5 6">
    <name type="scientific">Methanosarcina siciliae HI350</name>
    <dbReference type="NCBI Taxonomy" id="1434119"/>
    <lineage>
        <taxon>Archaea</taxon>
        <taxon>Methanobacteriati</taxon>
        <taxon>Methanobacteriota</taxon>
        <taxon>Stenosarchaea group</taxon>
        <taxon>Methanomicrobia</taxon>
        <taxon>Methanosarcinales</taxon>
        <taxon>Methanosarcinaceae</taxon>
        <taxon>Methanosarcina</taxon>
    </lineage>
</organism>
<evidence type="ECO:0000256" key="4">
    <source>
        <dbReference type="ARBA" id="ARBA00022840"/>
    </source>
</evidence>
<proteinExistence type="inferred from homology"/>
<dbReference type="PANTHER" id="PTHR42711:SF5">
    <property type="entry name" value="ABC TRANSPORTER ATP-BINDING PROTEIN NATA"/>
    <property type="match status" value="1"/>
</dbReference>
<dbReference type="EMBL" id="CP009507">
    <property type="protein sequence ID" value="AKB33984.1"/>
    <property type="molecule type" value="Genomic_DNA"/>
</dbReference>
<name>A0A0E3PIG1_9EURY</name>
<protein>
    <submittedName>
        <fullName evidence="5">ABC transporter, ATP-binding protein</fullName>
    </submittedName>
</protein>
<evidence type="ECO:0000256" key="1">
    <source>
        <dbReference type="ARBA" id="ARBA00005417"/>
    </source>
</evidence>
<dbReference type="HOGENOM" id="CLU_1700310_0_0_2"/>
<dbReference type="InterPro" id="IPR027417">
    <property type="entry name" value="P-loop_NTPase"/>
</dbReference>
<keyword evidence="4 5" id="KW-0067">ATP-binding</keyword>
<dbReference type="GO" id="GO:0005524">
    <property type="term" value="F:ATP binding"/>
    <property type="evidence" value="ECO:0007669"/>
    <property type="project" value="UniProtKB-KW"/>
</dbReference>
<evidence type="ECO:0000256" key="3">
    <source>
        <dbReference type="ARBA" id="ARBA00022741"/>
    </source>
</evidence>
<accession>A0A0E3PIG1</accession>
<keyword evidence="2" id="KW-0813">Transport</keyword>
<dbReference type="InterPro" id="IPR050763">
    <property type="entry name" value="ABC_transporter_ATP-binding"/>
</dbReference>
<evidence type="ECO:0000256" key="2">
    <source>
        <dbReference type="ARBA" id="ARBA00022448"/>
    </source>
</evidence>
<keyword evidence="3" id="KW-0547">Nucleotide-binding</keyword>
<evidence type="ECO:0000313" key="5">
    <source>
        <dbReference type="EMBL" id="AKB33984.1"/>
    </source>
</evidence>
<dbReference type="AlphaFoldDB" id="A0A0E3PIG1"/>
<sequence>MVASQSLRNLISNLHNQGLTIFLTTHYLEEADLLCDRIVILVKGKIIKIGTPEELKRLTEERSVIEVTFTEDVRTLMEAFSDWVPETEVISLGAEKVRIYGGNPPGIFEKIFQFSIDTGIGLKSVNSIKPSLEDAFMKITGLNPIVMAVEKGGK</sequence>
<dbReference type="KEGG" id="msz:MSSIH_3294"/>
<dbReference type="Gene3D" id="3.40.50.300">
    <property type="entry name" value="P-loop containing nucleotide triphosphate hydrolases"/>
    <property type="match status" value="1"/>
</dbReference>
<comment type="similarity">
    <text evidence="1">Belongs to the ABC transporter superfamily.</text>
</comment>
<gene>
    <name evidence="5" type="ORF">MSSIH_3294</name>
</gene>
<dbReference type="Proteomes" id="UP000033092">
    <property type="component" value="Chromosome"/>
</dbReference>
<dbReference type="PATRIC" id="fig|1434119.4.peg.4269"/>
<evidence type="ECO:0000313" key="6">
    <source>
        <dbReference type="Proteomes" id="UP000033092"/>
    </source>
</evidence>